<evidence type="ECO:0000259" key="1">
    <source>
        <dbReference type="Pfam" id="PF24696"/>
    </source>
</evidence>
<evidence type="ECO:0000313" key="3">
    <source>
        <dbReference type="Proteomes" id="UP001317963"/>
    </source>
</evidence>
<dbReference type="EMBL" id="CP036501">
    <property type="protein sequence ID" value="UZP73474.1"/>
    <property type="molecule type" value="Genomic_DNA"/>
</dbReference>
<protein>
    <recommendedName>
        <fullName evidence="1">UGSC-like domain-containing protein</fullName>
    </recommendedName>
</protein>
<organism evidence="2 3">
    <name type="scientific">Candidatus Paraluminiphilus aquimaris</name>
    <dbReference type="NCBI Taxonomy" id="2518994"/>
    <lineage>
        <taxon>Bacteria</taxon>
        <taxon>Pseudomonadati</taxon>
        <taxon>Pseudomonadota</taxon>
        <taxon>Gammaproteobacteria</taxon>
        <taxon>Cellvibrionales</taxon>
        <taxon>Halieaceae</taxon>
        <taxon>Candidatus Paraluminiphilus</taxon>
    </lineage>
</organism>
<sequence>MIEFLNPDAAVGVEQTPYNLSVSVDGSAQTTIGLLANGFPDSVEFLNQVGEAVARRRPGINLKAYNKGNATIAAPEKLLGEIGGDCVGVIAAYGH</sequence>
<accession>A0ABY6Q2R3</accession>
<proteinExistence type="predicted"/>
<evidence type="ECO:0000313" key="2">
    <source>
        <dbReference type="EMBL" id="UZP73474.1"/>
    </source>
</evidence>
<dbReference type="InterPro" id="IPR057767">
    <property type="entry name" value="UGSC-like_dom"/>
</dbReference>
<gene>
    <name evidence="2" type="ORF">E0F26_01430</name>
</gene>
<dbReference type="Proteomes" id="UP001317963">
    <property type="component" value="Chromosome"/>
</dbReference>
<keyword evidence="3" id="KW-1185">Reference proteome</keyword>
<name>A0ABY6Q2R3_9GAMM</name>
<reference evidence="2 3" key="1">
    <citation type="submission" date="2019-02" db="EMBL/GenBank/DDBJ databases">
        <title>Halieaceae_genomes.</title>
        <authorList>
            <person name="Li S.-H."/>
        </authorList>
    </citation>
    <scope>NUCLEOTIDE SEQUENCE [LARGE SCALE GENOMIC DNA]</scope>
    <source>
        <strain evidence="2 3">JH123</strain>
    </source>
</reference>
<feature type="domain" description="UGSC-like" evidence="1">
    <location>
        <begin position="18"/>
        <end position="95"/>
    </location>
</feature>
<dbReference type="Pfam" id="PF24696">
    <property type="entry name" value="UGSC"/>
    <property type="match status" value="1"/>
</dbReference>